<feature type="region of interest" description="Disordered" evidence="1">
    <location>
        <begin position="59"/>
        <end position="161"/>
    </location>
</feature>
<sequence>MDIDSKSNIGESPSSREASPGECAPKGTRVTTTPSIHNRTKDGLRTIITLRNIYKIDISEGEDEEHSDSAVLGENHASGRDHKFKDIQSHGTSEEDYEPSGSDDEDDDCVSGRDSLPLNDIQSHAQSEDPYELSDSSIVNRDFAPGSSQSYAASEDRYRLPDPPMSNIFKLKPFEGKSAAQLEEEYDTSNLSDLESDYNAP</sequence>
<gene>
    <name evidence="2" type="ORF">M422DRAFT_263772</name>
</gene>
<evidence type="ECO:0000313" key="2">
    <source>
        <dbReference type="EMBL" id="KIJ34123.1"/>
    </source>
</evidence>
<dbReference type="EMBL" id="KN837203">
    <property type="protein sequence ID" value="KIJ34123.1"/>
    <property type="molecule type" value="Genomic_DNA"/>
</dbReference>
<feature type="region of interest" description="Disordered" evidence="1">
    <location>
        <begin position="1"/>
        <end position="44"/>
    </location>
</feature>
<dbReference type="Proteomes" id="UP000054279">
    <property type="component" value="Unassembled WGS sequence"/>
</dbReference>
<protein>
    <submittedName>
        <fullName evidence="2">Uncharacterized protein</fullName>
    </submittedName>
</protein>
<feature type="region of interest" description="Disordered" evidence="1">
    <location>
        <begin position="180"/>
        <end position="201"/>
    </location>
</feature>
<keyword evidence="3" id="KW-1185">Reference proteome</keyword>
<dbReference type="HOGENOM" id="CLU_1361175_0_0_1"/>
<dbReference type="AlphaFoldDB" id="A0A0C9TUU3"/>
<organism evidence="2 3">
    <name type="scientific">Sphaerobolus stellatus (strain SS14)</name>
    <dbReference type="NCBI Taxonomy" id="990650"/>
    <lineage>
        <taxon>Eukaryota</taxon>
        <taxon>Fungi</taxon>
        <taxon>Dikarya</taxon>
        <taxon>Basidiomycota</taxon>
        <taxon>Agaricomycotina</taxon>
        <taxon>Agaricomycetes</taxon>
        <taxon>Phallomycetidae</taxon>
        <taxon>Geastrales</taxon>
        <taxon>Sphaerobolaceae</taxon>
        <taxon>Sphaerobolus</taxon>
    </lineage>
</organism>
<feature type="compositionally biased region" description="Acidic residues" evidence="1">
    <location>
        <begin position="94"/>
        <end position="109"/>
    </location>
</feature>
<feature type="compositionally biased region" description="Basic and acidic residues" evidence="1">
    <location>
        <begin position="77"/>
        <end position="88"/>
    </location>
</feature>
<reference evidence="2 3" key="1">
    <citation type="submission" date="2014-06" db="EMBL/GenBank/DDBJ databases">
        <title>Evolutionary Origins and Diversification of the Mycorrhizal Mutualists.</title>
        <authorList>
            <consortium name="DOE Joint Genome Institute"/>
            <consortium name="Mycorrhizal Genomics Consortium"/>
            <person name="Kohler A."/>
            <person name="Kuo A."/>
            <person name="Nagy L.G."/>
            <person name="Floudas D."/>
            <person name="Copeland A."/>
            <person name="Barry K.W."/>
            <person name="Cichocki N."/>
            <person name="Veneault-Fourrey C."/>
            <person name="LaButti K."/>
            <person name="Lindquist E.A."/>
            <person name="Lipzen A."/>
            <person name="Lundell T."/>
            <person name="Morin E."/>
            <person name="Murat C."/>
            <person name="Riley R."/>
            <person name="Ohm R."/>
            <person name="Sun H."/>
            <person name="Tunlid A."/>
            <person name="Henrissat B."/>
            <person name="Grigoriev I.V."/>
            <person name="Hibbett D.S."/>
            <person name="Martin F."/>
        </authorList>
    </citation>
    <scope>NUCLEOTIDE SEQUENCE [LARGE SCALE GENOMIC DNA]</scope>
    <source>
        <strain evidence="2 3">SS14</strain>
    </source>
</reference>
<evidence type="ECO:0000313" key="3">
    <source>
        <dbReference type="Proteomes" id="UP000054279"/>
    </source>
</evidence>
<evidence type="ECO:0000256" key="1">
    <source>
        <dbReference type="SAM" id="MobiDB-lite"/>
    </source>
</evidence>
<name>A0A0C9TUU3_SPHS4</name>
<feature type="compositionally biased region" description="Polar residues" evidence="1">
    <location>
        <begin position="1"/>
        <end position="17"/>
    </location>
</feature>
<accession>A0A0C9TUU3</accession>
<proteinExistence type="predicted"/>